<sequence>MRNSNFAEVLAYLLDRFSSTHVEERPNGLRRGYRAGMTFARVCVLDELTTEAVRTDAFFGAAGIRQGRRREFDALQGLEDRLVREGLWAAEADDSEFGEGYRAALAIARDHLDLARRMLDIQRPPVGENRPVRSRSRRSAVLVQ</sequence>
<dbReference type="EMBL" id="CP059491">
    <property type="protein sequence ID" value="QMS99897.1"/>
    <property type="molecule type" value="Genomic_DNA"/>
</dbReference>
<proteinExistence type="predicted"/>
<evidence type="ECO:0000256" key="1">
    <source>
        <dbReference type="SAM" id="MobiDB-lite"/>
    </source>
</evidence>
<evidence type="ECO:0000313" key="3">
    <source>
        <dbReference type="Proteomes" id="UP000515663"/>
    </source>
</evidence>
<dbReference type="Proteomes" id="UP000515663">
    <property type="component" value="Chromosome"/>
</dbReference>
<accession>A0A7D7LU69</accession>
<organism evidence="2 3">
    <name type="scientific">Gordonia jinghuaiqii</name>
    <dbReference type="NCBI Taxonomy" id="2758710"/>
    <lineage>
        <taxon>Bacteria</taxon>
        <taxon>Bacillati</taxon>
        <taxon>Actinomycetota</taxon>
        <taxon>Actinomycetes</taxon>
        <taxon>Mycobacteriales</taxon>
        <taxon>Gordoniaceae</taxon>
        <taxon>Gordonia</taxon>
    </lineage>
</organism>
<protein>
    <submittedName>
        <fullName evidence="2">Uncharacterized protein</fullName>
    </submittedName>
</protein>
<gene>
    <name evidence="2" type="ORF">H1R19_13000</name>
</gene>
<dbReference type="KEGG" id="gji:H1R19_13000"/>
<feature type="region of interest" description="Disordered" evidence="1">
    <location>
        <begin position="125"/>
        <end position="144"/>
    </location>
</feature>
<keyword evidence="3" id="KW-1185">Reference proteome</keyword>
<evidence type="ECO:0000313" key="2">
    <source>
        <dbReference type="EMBL" id="QMS99897.1"/>
    </source>
</evidence>
<name>A0A7D7LU69_9ACTN</name>
<dbReference type="AlphaFoldDB" id="A0A7D7LU69"/>
<reference evidence="3" key="1">
    <citation type="submission" date="2020-07" db="EMBL/GenBank/DDBJ databases">
        <title>novel species isolated from the respiratory tract of Marmot.</title>
        <authorList>
            <person name="Zhang G."/>
        </authorList>
    </citation>
    <scope>NUCLEOTIDE SEQUENCE [LARGE SCALE GENOMIC DNA]</scope>
    <source>
        <strain evidence="3">686</strain>
    </source>
</reference>